<dbReference type="PANTHER" id="PTHR22594">
    <property type="entry name" value="ASPARTYL/LYSYL-TRNA SYNTHETASE"/>
    <property type="match status" value="1"/>
</dbReference>
<dbReference type="EMBL" id="MU069476">
    <property type="protein sequence ID" value="KAF5841788.1"/>
    <property type="molecule type" value="Genomic_DNA"/>
</dbReference>
<keyword evidence="8" id="KW-1185">Reference proteome</keyword>
<keyword evidence="4" id="KW-0648">Protein biosynthesis</keyword>
<dbReference type="Pfam" id="PF00152">
    <property type="entry name" value="tRNA-synt_2"/>
    <property type="match status" value="1"/>
</dbReference>
<name>A0ABQ7H4N9_DUNSA</name>
<evidence type="ECO:0000256" key="1">
    <source>
        <dbReference type="ARBA" id="ARBA00022598"/>
    </source>
</evidence>
<dbReference type="InterPro" id="IPR002312">
    <property type="entry name" value="Asp/Asn-tRNA-synth_IIb"/>
</dbReference>
<dbReference type="PRINTS" id="PR01042">
    <property type="entry name" value="TRNASYNTHASP"/>
</dbReference>
<evidence type="ECO:0000259" key="6">
    <source>
        <dbReference type="Pfam" id="PF00152"/>
    </source>
</evidence>
<sequence>MPAKPSANSTGAASVSDLEFIAKMVDKTAIDRLEQVASSSFKRCSYTEAIELLEKAAAGGRKFEHAGGGKRLKHKIYSAVFWCTFPFFCYSSPNSRTVYWRPLWVGELIGGSQREDRYDTLKERIEASGMDAGPYEQYLDIRKYGSVPHSGFGLGFERLLLFATGLENIREVIPFPRWPGNAAC</sequence>
<protein>
    <recommendedName>
        <fullName evidence="6">Aminoacyl-tRNA synthetase class II (D/K/N) domain-containing protein</fullName>
    </recommendedName>
</protein>
<dbReference type="InterPro" id="IPR004364">
    <property type="entry name" value="Aa-tRNA-synt_II"/>
</dbReference>
<dbReference type="SUPFAM" id="SSF55681">
    <property type="entry name" value="Class II aaRS and biotin synthetases"/>
    <property type="match status" value="1"/>
</dbReference>
<keyword evidence="1" id="KW-0436">Ligase</keyword>
<dbReference type="InterPro" id="IPR045864">
    <property type="entry name" value="aa-tRNA-synth_II/BPL/LPL"/>
</dbReference>
<evidence type="ECO:0000256" key="3">
    <source>
        <dbReference type="ARBA" id="ARBA00022840"/>
    </source>
</evidence>
<evidence type="ECO:0000256" key="4">
    <source>
        <dbReference type="ARBA" id="ARBA00022917"/>
    </source>
</evidence>
<keyword evidence="2" id="KW-0547">Nucleotide-binding</keyword>
<evidence type="ECO:0000256" key="2">
    <source>
        <dbReference type="ARBA" id="ARBA00022741"/>
    </source>
</evidence>
<evidence type="ECO:0000313" key="8">
    <source>
        <dbReference type="Proteomes" id="UP000815325"/>
    </source>
</evidence>
<keyword evidence="3" id="KW-0067">ATP-binding</keyword>
<keyword evidence="5" id="KW-0030">Aminoacyl-tRNA synthetase</keyword>
<evidence type="ECO:0000256" key="5">
    <source>
        <dbReference type="ARBA" id="ARBA00023146"/>
    </source>
</evidence>
<organism evidence="7 8">
    <name type="scientific">Dunaliella salina</name>
    <name type="common">Green alga</name>
    <name type="synonym">Protococcus salinus</name>
    <dbReference type="NCBI Taxonomy" id="3046"/>
    <lineage>
        <taxon>Eukaryota</taxon>
        <taxon>Viridiplantae</taxon>
        <taxon>Chlorophyta</taxon>
        <taxon>core chlorophytes</taxon>
        <taxon>Chlorophyceae</taxon>
        <taxon>CS clade</taxon>
        <taxon>Chlamydomonadales</taxon>
        <taxon>Dunaliellaceae</taxon>
        <taxon>Dunaliella</taxon>
    </lineage>
</organism>
<gene>
    <name evidence="7" type="ORF">DUNSADRAFT_11105</name>
</gene>
<proteinExistence type="predicted"/>
<dbReference type="Proteomes" id="UP000815325">
    <property type="component" value="Unassembled WGS sequence"/>
</dbReference>
<feature type="domain" description="Aminoacyl-tRNA synthetase class II (D/K/N)" evidence="6">
    <location>
        <begin position="21"/>
        <end position="178"/>
    </location>
</feature>
<comment type="caution">
    <text evidence="7">The sequence shown here is derived from an EMBL/GenBank/DDBJ whole genome shotgun (WGS) entry which is preliminary data.</text>
</comment>
<evidence type="ECO:0000313" key="7">
    <source>
        <dbReference type="EMBL" id="KAF5841788.1"/>
    </source>
</evidence>
<accession>A0ABQ7H4N9</accession>
<dbReference type="Gene3D" id="3.30.930.10">
    <property type="entry name" value="Bira Bifunctional Protein, Domain 2"/>
    <property type="match status" value="1"/>
</dbReference>
<dbReference type="PANTHER" id="PTHR22594:SF34">
    <property type="entry name" value="ASPARAGINE--TRNA LIGASE, MITOCHONDRIAL-RELATED"/>
    <property type="match status" value="1"/>
</dbReference>
<reference evidence="7" key="1">
    <citation type="submission" date="2017-08" db="EMBL/GenBank/DDBJ databases">
        <authorList>
            <person name="Polle J.E."/>
            <person name="Barry K."/>
            <person name="Cushman J."/>
            <person name="Schmutz J."/>
            <person name="Tran D."/>
            <person name="Hathwaick L.T."/>
            <person name="Yim W.C."/>
            <person name="Jenkins J."/>
            <person name="Mckie-Krisberg Z.M."/>
            <person name="Prochnik S."/>
            <person name="Lindquist E."/>
            <person name="Dockter R.B."/>
            <person name="Adam C."/>
            <person name="Molina H."/>
            <person name="Bunkerborg J."/>
            <person name="Jin E."/>
            <person name="Buchheim M."/>
            <person name="Magnuson J."/>
        </authorList>
    </citation>
    <scope>NUCLEOTIDE SEQUENCE</scope>
    <source>
        <strain evidence="7">CCAP 19/18</strain>
    </source>
</reference>